<accession>A0A0D0ABB0</accession>
<dbReference type="EMBL" id="KN835630">
    <property type="protein sequence ID" value="KIK35384.1"/>
    <property type="molecule type" value="Genomic_DNA"/>
</dbReference>
<reference evidence="1 2" key="1">
    <citation type="submission" date="2014-04" db="EMBL/GenBank/DDBJ databases">
        <authorList>
            <consortium name="DOE Joint Genome Institute"/>
            <person name="Kuo A."/>
            <person name="Ruytinx J."/>
            <person name="Rineau F."/>
            <person name="Colpaert J."/>
            <person name="Kohler A."/>
            <person name="Nagy L.G."/>
            <person name="Floudas D."/>
            <person name="Copeland A."/>
            <person name="Barry K.W."/>
            <person name="Cichocki N."/>
            <person name="Veneault-Fourrey C."/>
            <person name="LaButti K."/>
            <person name="Lindquist E.A."/>
            <person name="Lipzen A."/>
            <person name="Lundell T."/>
            <person name="Morin E."/>
            <person name="Murat C."/>
            <person name="Sun H."/>
            <person name="Tunlid A."/>
            <person name="Henrissat B."/>
            <person name="Grigoriev I.V."/>
            <person name="Hibbett D.S."/>
            <person name="Martin F."/>
            <person name="Nordberg H.P."/>
            <person name="Cantor M.N."/>
            <person name="Hua S.X."/>
        </authorList>
    </citation>
    <scope>NUCLEOTIDE SEQUENCE [LARGE SCALE GENOMIC DNA]</scope>
    <source>
        <strain evidence="1 2">UH-Slu-Lm8-n1</strain>
    </source>
</reference>
<keyword evidence="2" id="KW-1185">Reference proteome</keyword>
<dbReference type="OrthoDB" id="2656550at2759"/>
<dbReference type="Proteomes" id="UP000054485">
    <property type="component" value="Unassembled WGS sequence"/>
</dbReference>
<organism evidence="1 2">
    <name type="scientific">Suillus luteus UH-Slu-Lm8-n1</name>
    <dbReference type="NCBI Taxonomy" id="930992"/>
    <lineage>
        <taxon>Eukaryota</taxon>
        <taxon>Fungi</taxon>
        <taxon>Dikarya</taxon>
        <taxon>Basidiomycota</taxon>
        <taxon>Agaricomycotina</taxon>
        <taxon>Agaricomycetes</taxon>
        <taxon>Agaricomycetidae</taxon>
        <taxon>Boletales</taxon>
        <taxon>Suillineae</taxon>
        <taxon>Suillaceae</taxon>
        <taxon>Suillus</taxon>
    </lineage>
</organism>
<dbReference type="AlphaFoldDB" id="A0A0D0ABB0"/>
<proteinExistence type="predicted"/>
<evidence type="ECO:0000313" key="2">
    <source>
        <dbReference type="Proteomes" id="UP000054485"/>
    </source>
</evidence>
<protein>
    <submittedName>
        <fullName evidence="1">Uncharacterized protein</fullName>
    </submittedName>
</protein>
<gene>
    <name evidence="1" type="ORF">CY34DRAFT_576558</name>
</gene>
<evidence type="ECO:0000313" key="1">
    <source>
        <dbReference type="EMBL" id="KIK35384.1"/>
    </source>
</evidence>
<sequence>MIKTHHNSPFRQLISPNYYGTRLSINRSPNLNKVGFCPPTGVKTSLSTPFVYCLVFVVTLDTAIRSQDPALLKQSLSSATAVSSHHTSFSLPSFGGGYTQSPQPTKKSGFIPPPVGAMQSSGQTVLDCPRCREILPPGLDLAAHLIGCGVAELLTNAYTPFDYPSRPQRTGGRSPKF</sequence>
<name>A0A0D0ABB0_9AGAM</name>
<dbReference type="InParanoid" id="A0A0D0ABB0"/>
<dbReference type="HOGENOM" id="CLU_1518835_0_0_1"/>
<reference evidence="2" key="2">
    <citation type="submission" date="2015-01" db="EMBL/GenBank/DDBJ databases">
        <title>Evolutionary Origins and Diversification of the Mycorrhizal Mutualists.</title>
        <authorList>
            <consortium name="DOE Joint Genome Institute"/>
            <consortium name="Mycorrhizal Genomics Consortium"/>
            <person name="Kohler A."/>
            <person name="Kuo A."/>
            <person name="Nagy L.G."/>
            <person name="Floudas D."/>
            <person name="Copeland A."/>
            <person name="Barry K.W."/>
            <person name="Cichocki N."/>
            <person name="Veneault-Fourrey C."/>
            <person name="LaButti K."/>
            <person name="Lindquist E.A."/>
            <person name="Lipzen A."/>
            <person name="Lundell T."/>
            <person name="Morin E."/>
            <person name="Murat C."/>
            <person name="Riley R."/>
            <person name="Ohm R."/>
            <person name="Sun H."/>
            <person name="Tunlid A."/>
            <person name="Henrissat B."/>
            <person name="Grigoriev I.V."/>
            <person name="Hibbett D.S."/>
            <person name="Martin F."/>
        </authorList>
    </citation>
    <scope>NUCLEOTIDE SEQUENCE [LARGE SCALE GENOMIC DNA]</scope>
    <source>
        <strain evidence="2">UH-Slu-Lm8-n1</strain>
    </source>
</reference>